<evidence type="ECO:0000313" key="3">
    <source>
        <dbReference type="Proteomes" id="UP001596383"/>
    </source>
</evidence>
<feature type="region of interest" description="Disordered" evidence="1">
    <location>
        <begin position="1"/>
        <end position="24"/>
    </location>
</feature>
<keyword evidence="3" id="KW-1185">Reference proteome</keyword>
<evidence type="ECO:0000313" key="2">
    <source>
        <dbReference type="EMBL" id="MFC6766128.1"/>
    </source>
</evidence>
<dbReference type="AlphaFoldDB" id="A0ABD5SRW6"/>
<proteinExistence type="predicted"/>
<comment type="caution">
    <text evidence="2">The sequence shown here is derived from an EMBL/GenBank/DDBJ whole genome shotgun (WGS) entry which is preliminary data.</text>
</comment>
<accession>A0ABD5SRW6</accession>
<name>A0ABD5SRW6_9EURY</name>
<dbReference type="Proteomes" id="UP001596383">
    <property type="component" value="Unassembled WGS sequence"/>
</dbReference>
<dbReference type="EMBL" id="JBHSWV010000214">
    <property type="protein sequence ID" value="MFC6766128.1"/>
    <property type="molecule type" value="Genomic_DNA"/>
</dbReference>
<sequence length="141" mass="16107">MTAEERIAELGEEEPTSDPSDVYDDVTSLPQWWREVVYEFEENGLRPYQPSRFTDDEIVREVVSKLEQRYDVEIRLGAKNPEPDGPWAIHVDGEPVADVEHRREPDGYTRYGVSSDRFEEIVASAIESDDRGDRGSGSDSE</sequence>
<dbReference type="RefSeq" id="WP_273739119.1">
    <property type="nucleotide sequence ID" value="NZ_JAQIVI010000214.1"/>
</dbReference>
<gene>
    <name evidence="2" type="ORF">ACFQE6_14340</name>
</gene>
<organism evidence="2 3">
    <name type="scientific">Natrinema soli</name>
    <dbReference type="NCBI Taxonomy" id="1930624"/>
    <lineage>
        <taxon>Archaea</taxon>
        <taxon>Methanobacteriati</taxon>
        <taxon>Methanobacteriota</taxon>
        <taxon>Stenosarchaea group</taxon>
        <taxon>Halobacteria</taxon>
        <taxon>Halobacteriales</taxon>
        <taxon>Natrialbaceae</taxon>
        <taxon>Natrinema</taxon>
    </lineage>
</organism>
<reference evidence="2 3" key="1">
    <citation type="journal article" date="2019" name="Int. J. Syst. Evol. Microbiol.">
        <title>The Global Catalogue of Microorganisms (GCM) 10K type strain sequencing project: providing services to taxonomists for standard genome sequencing and annotation.</title>
        <authorList>
            <consortium name="The Broad Institute Genomics Platform"/>
            <consortium name="The Broad Institute Genome Sequencing Center for Infectious Disease"/>
            <person name="Wu L."/>
            <person name="Ma J."/>
        </authorList>
    </citation>
    <scope>NUCLEOTIDE SEQUENCE [LARGE SCALE GENOMIC DNA]</scope>
    <source>
        <strain evidence="2 3">LMG 29247</strain>
    </source>
</reference>
<evidence type="ECO:0000256" key="1">
    <source>
        <dbReference type="SAM" id="MobiDB-lite"/>
    </source>
</evidence>
<feature type="compositionally biased region" description="Acidic residues" evidence="1">
    <location>
        <begin position="10"/>
        <end position="24"/>
    </location>
</feature>
<protein>
    <submittedName>
        <fullName evidence="2">Uncharacterized protein</fullName>
    </submittedName>
</protein>